<feature type="region of interest" description="Disordered" evidence="4">
    <location>
        <begin position="115"/>
        <end position="144"/>
    </location>
</feature>
<dbReference type="KEGG" id="vg:18504363"/>
<dbReference type="GO" id="GO:0003677">
    <property type="term" value="F:DNA binding"/>
    <property type="evidence" value="ECO:0007669"/>
    <property type="project" value="InterPro"/>
</dbReference>
<dbReference type="Proteomes" id="UP000019366">
    <property type="component" value="Segment"/>
</dbReference>
<dbReference type="OrthoDB" id="18636at10239"/>
<proteinExistence type="predicted"/>
<dbReference type="GO" id="GO:0004519">
    <property type="term" value="F:endonuclease activity"/>
    <property type="evidence" value="ECO:0007669"/>
    <property type="project" value="UniProtKB-KW"/>
</dbReference>
<dbReference type="SUPFAM" id="SSF82771">
    <property type="entry name" value="GIY-YIG endonuclease"/>
    <property type="match status" value="1"/>
</dbReference>
<dbReference type="EMBL" id="KF929199">
    <property type="protein sequence ID" value="AHG23923.1"/>
    <property type="molecule type" value="Genomic_DNA"/>
</dbReference>
<dbReference type="SMART" id="SM00465">
    <property type="entry name" value="GIYc"/>
    <property type="match status" value="1"/>
</dbReference>
<evidence type="ECO:0000256" key="3">
    <source>
        <dbReference type="ARBA" id="ARBA00022842"/>
    </source>
</evidence>
<dbReference type="InterPro" id="IPR003611">
    <property type="entry name" value="NUMOD3"/>
</dbReference>
<sequence length="251" mass="29810">MYGYIYKTTNLLNKKIYIGQRKSKEFIKSYYGSGTLIKKAISKYGKENFSVELIDFAMSADELDEKEIWYIKELKSKHTYGNYNLADGGFLARYDFNNQPEWKKEETRQKLSLVNKGRKRTEETKKRISDVQKGRKQSEETRIKKSISTKESLKNNKERLQKHTDTLNKHRYNKSQIVDVYNGVNLIYSFKSYKECWNYFSKLGLGRKPLTKNLLEGQPICPSERPGNMSRKVYNARVRFKDYKFIYRERG</sequence>
<reference evidence="6 7" key="1">
    <citation type="journal article" date="2014" name="Res. Microbiol.">
        <title>Characterization of Staphylococcus epidermidis phage vB_SepS_SEP9 - A unique member of the Siphoviridae family.</title>
        <authorList>
            <person name="Melo L.D."/>
            <person name="Sillankorva S."/>
            <person name="Ackermann H.W."/>
            <person name="Kropinski A.M."/>
            <person name="Azeredo J."/>
            <person name="Cerca N."/>
        </authorList>
    </citation>
    <scope>NUCLEOTIDE SEQUENCE [LARGE SCALE GENOMIC DNA]</scope>
</reference>
<dbReference type="InterPro" id="IPR000305">
    <property type="entry name" value="GIY-YIG_endonuc"/>
</dbReference>
<organism evidence="6 7">
    <name type="scientific">Staphylococcus phage vB_SepS_SEP9</name>
    <dbReference type="NCBI Taxonomy" id="1434319"/>
    <lineage>
        <taxon>Viruses</taxon>
        <taxon>Duplodnaviria</taxon>
        <taxon>Heunggongvirae</taxon>
        <taxon>Uroviricota</taxon>
        <taxon>Caudoviricetes</taxon>
        <taxon>Sextaecvirus</taxon>
        <taxon>Sextaecvirus SEP9</taxon>
    </lineage>
</organism>
<evidence type="ECO:0000256" key="2">
    <source>
        <dbReference type="ARBA" id="ARBA00010045"/>
    </source>
</evidence>
<dbReference type="InterPro" id="IPR006350">
    <property type="entry name" value="Intron_endoG1"/>
</dbReference>
<dbReference type="NCBIfam" id="TIGR01453">
    <property type="entry name" value="grpIintron_endo"/>
    <property type="match status" value="1"/>
</dbReference>
<dbReference type="InterPro" id="IPR035901">
    <property type="entry name" value="GIY-YIG_endonuc_sf"/>
</dbReference>
<dbReference type="PROSITE" id="PS50164">
    <property type="entry name" value="GIY_YIG"/>
    <property type="match status" value="1"/>
</dbReference>
<feature type="compositionally biased region" description="Basic and acidic residues" evidence="4">
    <location>
        <begin position="120"/>
        <end position="143"/>
    </location>
</feature>
<evidence type="ECO:0000313" key="7">
    <source>
        <dbReference type="Proteomes" id="UP000019366"/>
    </source>
</evidence>
<dbReference type="SMART" id="SM00496">
    <property type="entry name" value="IENR2"/>
    <property type="match status" value="2"/>
</dbReference>
<accession>W5RV33</accession>
<keyword evidence="6" id="KW-0540">Nuclease</keyword>
<evidence type="ECO:0000259" key="5">
    <source>
        <dbReference type="PROSITE" id="PS50164"/>
    </source>
</evidence>
<comment type="similarity">
    <text evidence="2">To endonucleases of group I introns of fungi and phage.</text>
</comment>
<dbReference type="Gene3D" id="3.40.1440.10">
    <property type="entry name" value="GIY-YIG endonuclease"/>
    <property type="match status" value="1"/>
</dbReference>
<gene>
    <name evidence="6" type="ORF">SEP9_129</name>
</gene>
<keyword evidence="3" id="KW-0460">Magnesium</keyword>
<name>W5RV33_9CAUD</name>
<dbReference type="SUPFAM" id="SSF64496">
    <property type="entry name" value="DNA-binding domain of intron-encoded endonucleases"/>
    <property type="match status" value="1"/>
</dbReference>
<dbReference type="GeneID" id="18504363"/>
<protein>
    <submittedName>
        <fullName evidence="6">Intron-associated endonuclease</fullName>
    </submittedName>
</protein>
<evidence type="ECO:0000256" key="1">
    <source>
        <dbReference type="ARBA" id="ARBA00001946"/>
    </source>
</evidence>
<comment type="cofactor">
    <cofactor evidence="1">
        <name>Mg(2+)</name>
        <dbReference type="ChEBI" id="CHEBI:18420"/>
    </cofactor>
</comment>
<keyword evidence="6" id="KW-0378">Hydrolase</keyword>
<keyword evidence="7" id="KW-1185">Reference proteome</keyword>
<evidence type="ECO:0000256" key="4">
    <source>
        <dbReference type="SAM" id="MobiDB-lite"/>
    </source>
</evidence>
<dbReference type="RefSeq" id="YP_009007670.1">
    <property type="nucleotide sequence ID" value="NC_023582.1"/>
</dbReference>
<evidence type="ECO:0000313" key="6">
    <source>
        <dbReference type="EMBL" id="AHG23923.1"/>
    </source>
</evidence>
<keyword evidence="6" id="KW-0255">Endonuclease</keyword>
<feature type="domain" description="GIY-YIG" evidence="5">
    <location>
        <begin position="1"/>
        <end position="80"/>
    </location>
</feature>